<proteinExistence type="predicted"/>
<feature type="domain" description="PRTase-CE" evidence="1">
    <location>
        <begin position="2"/>
        <end position="199"/>
    </location>
</feature>
<gene>
    <name evidence="2" type="ORF">DFH45_000097</name>
</gene>
<dbReference type="InterPro" id="IPR056920">
    <property type="entry name" value="PRTase-CE"/>
</dbReference>
<reference evidence="2" key="1">
    <citation type="submission" date="2020-05" db="EMBL/GenBank/DDBJ databases">
        <title>Genomic insights into acetone-butanol-ethanol (ABE) fermentation by sequencing solventogenic clostridia strains.</title>
        <authorList>
            <person name="Brown S."/>
        </authorList>
    </citation>
    <scope>NUCLEOTIDE SEQUENCE</scope>
    <source>
        <strain evidence="2">DJ126</strain>
    </source>
</reference>
<dbReference type="InterPro" id="IPR029057">
    <property type="entry name" value="PRTase-like"/>
</dbReference>
<dbReference type="InterPro" id="IPR000836">
    <property type="entry name" value="PRTase_dom"/>
</dbReference>
<sequence length="202" mass="22739">MNVIGNDDLNNALEIAYSKLMRKAIEKGTRIKGDNTLFAGIGEGGKSGSMISYHFRIMNELSEENFLSDETFKYIEKGLVENIILVDDILSTGSQAKKEIEEITKHVLSLGVKNIFLLTVCGMCDGIKMVEDETKAYVFSAFEYSKDDTVMSLDSRFYEGIAYEKRKIIQNRIKQYGNICNNKMPLGYGGIGALIAMYYRMV</sequence>
<protein>
    <recommendedName>
        <fullName evidence="1">PRTase-CE domain-containing protein</fullName>
    </recommendedName>
</protein>
<evidence type="ECO:0000313" key="3">
    <source>
        <dbReference type="Proteomes" id="UP000821656"/>
    </source>
</evidence>
<dbReference type="AlphaFoldDB" id="A0A9Q5GJI4"/>
<evidence type="ECO:0000259" key="1">
    <source>
        <dbReference type="Pfam" id="PF24390"/>
    </source>
</evidence>
<comment type="caution">
    <text evidence="2">The sequence shown here is derived from an EMBL/GenBank/DDBJ whole genome shotgun (WGS) entry which is preliminary data.</text>
</comment>
<dbReference type="RefSeq" id="WP_077306024.1">
    <property type="nucleotide sequence ID" value="NZ_CP016090.1"/>
</dbReference>
<dbReference type="CDD" id="cd06223">
    <property type="entry name" value="PRTases_typeI"/>
    <property type="match status" value="1"/>
</dbReference>
<dbReference type="Proteomes" id="UP000821656">
    <property type="component" value="Unassembled WGS sequence"/>
</dbReference>
<dbReference type="SUPFAM" id="SSF53271">
    <property type="entry name" value="PRTase-like"/>
    <property type="match status" value="1"/>
</dbReference>
<evidence type="ECO:0000313" key="2">
    <source>
        <dbReference type="EMBL" id="NRV07134.1"/>
    </source>
</evidence>
<dbReference type="Pfam" id="PF24390">
    <property type="entry name" value="PRTase-CE"/>
    <property type="match status" value="1"/>
</dbReference>
<organism evidence="2 3">
    <name type="scientific">Clostridium beijerinckii</name>
    <name type="common">Clostridium MP</name>
    <dbReference type="NCBI Taxonomy" id="1520"/>
    <lineage>
        <taxon>Bacteria</taxon>
        <taxon>Bacillati</taxon>
        <taxon>Bacillota</taxon>
        <taxon>Clostridia</taxon>
        <taxon>Eubacteriales</taxon>
        <taxon>Clostridiaceae</taxon>
        <taxon>Clostridium</taxon>
    </lineage>
</organism>
<dbReference type="EMBL" id="JABSXK010000001">
    <property type="protein sequence ID" value="NRV07134.1"/>
    <property type="molecule type" value="Genomic_DNA"/>
</dbReference>
<accession>A0A9Q5GJI4</accession>
<name>A0A9Q5GJI4_CLOBE</name>